<dbReference type="InterPro" id="IPR032675">
    <property type="entry name" value="LRR_dom_sf"/>
</dbReference>
<dbReference type="Gene3D" id="3.80.10.10">
    <property type="entry name" value="Ribonuclease Inhibitor"/>
    <property type="match status" value="1"/>
</dbReference>
<dbReference type="Proteomes" id="UP000799118">
    <property type="component" value="Unassembled WGS sequence"/>
</dbReference>
<proteinExistence type="predicted"/>
<dbReference type="SUPFAM" id="SSF52047">
    <property type="entry name" value="RNI-like"/>
    <property type="match status" value="1"/>
</dbReference>
<organism evidence="1 2">
    <name type="scientific">Gymnopus androsaceus JB14</name>
    <dbReference type="NCBI Taxonomy" id="1447944"/>
    <lineage>
        <taxon>Eukaryota</taxon>
        <taxon>Fungi</taxon>
        <taxon>Dikarya</taxon>
        <taxon>Basidiomycota</taxon>
        <taxon>Agaricomycotina</taxon>
        <taxon>Agaricomycetes</taxon>
        <taxon>Agaricomycetidae</taxon>
        <taxon>Agaricales</taxon>
        <taxon>Marasmiineae</taxon>
        <taxon>Omphalotaceae</taxon>
        <taxon>Gymnopus</taxon>
    </lineage>
</organism>
<protein>
    <recommendedName>
        <fullName evidence="3">F-box domain-containing protein</fullName>
    </recommendedName>
</protein>
<reference evidence="1" key="1">
    <citation type="journal article" date="2019" name="Environ. Microbiol.">
        <title>Fungal ecological strategies reflected in gene transcription - a case study of two litter decomposers.</title>
        <authorList>
            <person name="Barbi F."/>
            <person name="Kohler A."/>
            <person name="Barry K."/>
            <person name="Baskaran P."/>
            <person name="Daum C."/>
            <person name="Fauchery L."/>
            <person name="Ihrmark K."/>
            <person name="Kuo A."/>
            <person name="LaButti K."/>
            <person name="Lipzen A."/>
            <person name="Morin E."/>
            <person name="Grigoriev I.V."/>
            <person name="Henrissat B."/>
            <person name="Lindahl B."/>
            <person name="Martin F."/>
        </authorList>
    </citation>
    <scope>NUCLEOTIDE SEQUENCE</scope>
    <source>
        <strain evidence="1">JB14</strain>
    </source>
</reference>
<dbReference type="EMBL" id="ML769399">
    <property type="protein sequence ID" value="KAE9406829.1"/>
    <property type="molecule type" value="Genomic_DNA"/>
</dbReference>
<accession>A0A6A4I806</accession>
<dbReference type="AlphaFoldDB" id="A0A6A4I806"/>
<keyword evidence="2" id="KW-1185">Reference proteome</keyword>
<evidence type="ECO:0008006" key="3">
    <source>
        <dbReference type="Google" id="ProtNLM"/>
    </source>
</evidence>
<gene>
    <name evidence="1" type="ORF">BT96DRAFT_971605</name>
</gene>
<dbReference type="OrthoDB" id="2447803at2759"/>
<dbReference type="PANTHER" id="PTHR38926:SF72">
    <property type="entry name" value="IM:7136021-RELATED"/>
    <property type="match status" value="1"/>
</dbReference>
<name>A0A6A4I806_9AGAR</name>
<dbReference type="PANTHER" id="PTHR38926">
    <property type="entry name" value="F-BOX DOMAIN CONTAINING PROTEIN, EXPRESSED"/>
    <property type="match status" value="1"/>
</dbReference>
<evidence type="ECO:0000313" key="1">
    <source>
        <dbReference type="EMBL" id="KAE9406829.1"/>
    </source>
</evidence>
<evidence type="ECO:0000313" key="2">
    <source>
        <dbReference type="Proteomes" id="UP000799118"/>
    </source>
</evidence>
<sequence length="474" mass="54110">MQASCASPDLHEMEDTPFALKIPEILQHIFELSDEKSNCNSNVLVCKAWSDPCMNAIWREVNDLYRLVKLLGPTSVSYSSIEFVTNNEPLDWTRFYFYARRVRRVVYPGVTRKSLRDVFEDISFHRSSNPLLPNLKILDLNSLSVSSRSYMKNFCFMFMEPTLEEYHLRLESVSSAAGLSLNLQTVANKCPHLNLVDISLPHADNDMADVVLDFIKKTPNVSSISLSPFHQMIPFTSVLQNFPYLKRLIIGGHRVHETVADTPCIKSLALTSPTGGGYFVSLTTLSVVAPYSMAEEFLTNTLRLLNRISISSDLRKPETPSSVKHLLERLVEKCPRMETLHLSYSFVTEKNYSRFPAPGCIVQVAHLRPILSYSAMKSFKFEHPFPVTLADKFAEEIASSWPHLQQLSLGHTPVLRRRDFKNCFTLRALLSFARHCRISNISLSSSLPNHPHAQHQRISCFSQNRYFPDFGRWM</sequence>